<comment type="similarity">
    <text evidence="1">Belongs to the peptidase C48 family.</text>
</comment>
<accession>A0A834ZPL2</accession>
<gene>
    <name evidence="6" type="ORF">HHK36_003918</name>
</gene>
<organism evidence="6 7">
    <name type="scientific">Tetracentron sinense</name>
    <name type="common">Spur-leaf</name>
    <dbReference type="NCBI Taxonomy" id="13715"/>
    <lineage>
        <taxon>Eukaryota</taxon>
        <taxon>Viridiplantae</taxon>
        <taxon>Streptophyta</taxon>
        <taxon>Embryophyta</taxon>
        <taxon>Tracheophyta</taxon>
        <taxon>Spermatophyta</taxon>
        <taxon>Magnoliopsida</taxon>
        <taxon>Trochodendrales</taxon>
        <taxon>Trochodendraceae</taxon>
        <taxon>Tetracentron</taxon>
    </lineage>
</organism>
<dbReference type="OMA" id="LMENVEC"/>
<evidence type="ECO:0000313" key="6">
    <source>
        <dbReference type="EMBL" id="KAF8411369.1"/>
    </source>
</evidence>
<sequence length="971" mass="109071">MRSSSPKGMEVFDFKEEDEVVEAVAARYMGKFEKSKADSSAITKVKFLECFSQGTNVQQMEISTVPCLDVDASDSDHKCNNSVSNALGSSVGDCVVKEGSPGFDPVLQSNSMSYEPHARCSPDNLTHGSIFPRVNSPAAQASSPGVPSAGNKQLNCTLPESPSDNEPVDVISDESMDASSPLSSDFELTDRVSSEEQASDHCFSGWQIDDINTAVLFPDYIICGDRYCTESMLTFSCSRIKLEGSIAYGNKETFSFEWEISDVIAIESQWCGRVETAMVKLCVKKKDAVGAENVHGTSGIEELKFAVCDPNWSETQEKITSLDMKYKAIWNVVLDTDMAKEEDVFLRQNSLFFSQRYFSHCDKPFEDVIYPRGDPDAVSICKRDVELLQPETFINDTIIDFYIKYLKNKIQPEEKHRFHFFNSFFFRKLADLDKDPSSASEGRAAFQRVRKWTRKVNLFEKDYIFIPVNFNLHWSLIVICHPGEVANFKGKFLWDFILFLVFEISSIISSFIHVLCYFSDEETDKSFKVPCILHMDSIKGSHKGLKNLVQSYLWEEWKERQNETSEDVSSKFLNLRFVPLELPQQENSFDCGLFLLHYVELFLEEAPVNFSPFKITKFSNSLNLDWFPPAEASLKRALIRKLIYELLEDHSQEIHPTTCSDDHHSFEFPENSYKKEIGVELLVEGCRQEKMCHGNSSCSGADQGIEITLLATSPPRGIKCVRDSGLVFREFFESGATTGSFPDGQYQPFDRIPSFHRFNGAMSPIEEDAETSEQFVYSPSGETSCQRLAGFTAGVSITPYSAKEFISLETSWNREISKEPEEYEEGDSSPEKSIYGSQNSSEVGVDEYCQLRDDMGLTQQEETGSPRLPSPVNIGCVTGSPASSSSEEQETCVVEDSQEADRMPDSNENVDPPSCQENHITPSIQEADSTDKMDLTGNDLQLSSDDPVSESDEQQAAKRPRLMPPLEGAQS</sequence>
<feature type="region of interest" description="Disordered" evidence="4">
    <location>
        <begin position="131"/>
        <end position="184"/>
    </location>
</feature>
<protein>
    <recommendedName>
        <fullName evidence="5">Ubiquitin-like protease family profile domain-containing protein</fullName>
    </recommendedName>
</protein>
<dbReference type="Gene3D" id="1.10.418.20">
    <property type="match status" value="1"/>
</dbReference>
<keyword evidence="7" id="KW-1185">Reference proteome</keyword>
<dbReference type="Proteomes" id="UP000655225">
    <property type="component" value="Unassembled WGS sequence"/>
</dbReference>
<dbReference type="PANTHER" id="PTHR47764">
    <property type="entry name" value="UBIQUITIN-LIKE-SPECIFIC PROTEASE 2B-RELATED"/>
    <property type="match status" value="1"/>
</dbReference>
<dbReference type="AlphaFoldDB" id="A0A834ZPL2"/>
<keyword evidence="2" id="KW-0645">Protease</keyword>
<comment type="caution">
    <text evidence="6">The sequence shown here is derived from an EMBL/GenBank/DDBJ whole genome shotgun (WGS) entry which is preliminary data.</text>
</comment>
<dbReference type="Gene3D" id="3.30.310.130">
    <property type="entry name" value="Ubiquitin-related"/>
    <property type="match status" value="1"/>
</dbReference>
<dbReference type="Pfam" id="PF02902">
    <property type="entry name" value="Peptidase_C48"/>
    <property type="match status" value="1"/>
</dbReference>
<feature type="domain" description="Ubiquitin-like protease family profile" evidence="5">
    <location>
        <begin position="378"/>
        <end position="602"/>
    </location>
</feature>
<dbReference type="InterPro" id="IPR003653">
    <property type="entry name" value="Peptidase_C48_C"/>
</dbReference>
<dbReference type="PANTHER" id="PTHR47764:SF2">
    <property type="entry name" value="UBIQUITIN-LIKE PROTEASE FAMILY PROFILE DOMAIN-CONTAINING PROTEIN"/>
    <property type="match status" value="1"/>
</dbReference>
<name>A0A834ZPL2_TETSI</name>
<feature type="compositionally biased region" description="Polar residues" evidence="4">
    <location>
        <begin position="137"/>
        <end position="164"/>
    </location>
</feature>
<dbReference type="EMBL" id="JABCRI010000002">
    <property type="protein sequence ID" value="KAF8411369.1"/>
    <property type="molecule type" value="Genomic_DNA"/>
</dbReference>
<dbReference type="InterPro" id="IPR038765">
    <property type="entry name" value="Papain-like_cys_pep_sf"/>
</dbReference>
<dbReference type="InterPro" id="IPR057375">
    <property type="entry name" value="ULP2A/B_PH"/>
</dbReference>
<dbReference type="PROSITE" id="PS50600">
    <property type="entry name" value="ULP_PROTEASE"/>
    <property type="match status" value="1"/>
</dbReference>
<evidence type="ECO:0000256" key="4">
    <source>
        <dbReference type="SAM" id="MobiDB-lite"/>
    </source>
</evidence>
<feature type="compositionally biased region" description="Polar residues" evidence="4">
    <location>
        <begin position="915"/>
        <end position="927"/>
    </location>
</feature>
<proteinExistence type="inferred from homology"/>
<feature type="region of interest" description="Disordered" evidence="4">
    <location>
        <begin position="817"/>
        <end position="842"/>
    </location>
</feature>
<dbReference type="SUPFAM" id="SSF54001">
    <property type="entry name" value="Cysteine proteinases"/>
    <property type="match status" value="1"/>
</dbReference>
<reference evidence="6 7" key="1">
    <citation type="submission" date="2020-04" db="EMBL/GenBank/DDBJ databases">
        <title>Plant Genome Project.</title>
        <authorList>
            <person name="Zhang R.-G."/>
        </authorList>
    </citation>
    <scope>NUCLEOTIDE SEQUENCE [LARGE SCALE GENOMIC DNA]</scope>
    <source>
        <strain evidence="6">YNK0</strain>
        <tissue evidence="6">Leaf</tissue>
    </source>
</reference>
<dbReference type="GO" id="GO:0006508">
    <property type="term" value="P:proteolysis"/>
    <property type="evidence" value="ECO:0007669"/>
    <property type="project" value="UniProtKB-KW"/>
</dbReference>
<evidence type="ECO:0000256" key="2">
    <source>
        <dbReference type="ARBA" id="ARBA00022670"/>
    </source>
</evidence>
<evidence type="ECO:0000256" key="3">
    <source>
        <dbReference type="ARBA" id="ARBA00022801"/>
    </source>
</evidence>
<keyword evidence="3" id="KW-0378">Hydrolase</keyword>
<dbReference type="Pfam" id="PF25352">
    <property type="entry name" value="PH_ULP"/>
    <property type="match status" value="1"/>
</dbReference>
<evidence type="ECO:0000313" key="7">
    <source>
        <dbReference type="Proteomes" id="UP000655225"/>
    </source>
</evidence>
<feature type="region of interest" description="Disordered" evidence="4">
    <location>
        <begin position="860"/>
        <end position="971"/>
    </location>
</feature>
<dbReference type="GO" id="GO:0008234">
    <property type="term" value="F:cysteine-type peptidase activity"/>
    <property type="evidence" value="ECO:0007669"/>
    <property type="project" value="InterPro"/>
</dbReference>
<evidence type="ECO:0000256" key="1">
    <source>
        <dbReference type="ARBA" id="ARBA00005234"/>
    </source>
</evidence>
<evidence type="ECO:0000259" key="5">
    <source>
        <dbReference type="PROSITE" id="PS50600"/>
    </source>
</evidence>
<dbReference type="OrthoDB" id="442460at2759"/>